<dbReference type="InterPro" id="IPR027417">
    <property type="entry name" value="P-loop_NTPase"/>
</dbReference>
<feature type="binding site" evidence="3">
    <location>
        <begin position="365"/>
        <end position="372"/>
    </location>
    <ligand>
        <name>ATP</name>
        <dbReference type="ChEBI" id="CHEBI:30616"/>
    </ligand>
</feature>
<keyword evidence="2 3" id="KW-0067">ATP-binding</keyword>
<keyword evidence="4" id="KW-0175">Coiled coil</keyword>
<dbReference type="EMBL" id="JBHSCN010000004">
    <property type="protein sequence ID" value="MFC4243039.1"/>
    <property type="molecule type" value="Genomic_DNA"/>
</dbReference>
<dbReference type="PROSITE" id="PS50901">
    <property type="entry name" value="FTSK"/>
    <property type="match status" value="1"/>
</dbReference>
<dbReference type="SUPFAM" id="SSF52540">
    <property type="entry name" value="P-loop containing nucleoside triphosphate hydrolases"/>
    <property type="match status" value="2"/>
</dbReference>
<evidence type="ECO:0000256" key="3">
    <source>
        <dbReference type="PROSITE-ProRule" id="PRU00289"/>
    </source>
</evidence>
<protein>
    <submittedName>
        <fullName evidence="7">FtsK/SpoIIIE domain-containing protein</fullName>
    </submittedName>
</protein>
<sequence length="946" mass="98550">MSPLSLPPRPPIPRAPRVSWAAFAMPVVMAGVLWLMTRSPYALVFAALGPVGAAVSMFEGHRGGRRERRERLAERAAQIERIEEEIARAHEVERRALLHRAPGAAAALALADGSGLWKGDELVVSLGLGTVVSAVTVGGEAIDPAEAAVQRSAGRLAGAPVLADAGSGVAVCGQPLLARAYARGVIVQVCAALPPARLESPEVVDAQGRAGGEWDWLDRLPHATGSPGAARVRVAVFSDPRAVPPGYDAVVTVASPTAAVAELYGRRGRADVGSVARPSPPELLDGGVLPELVSRADAESFAASLATRATTLGLGAGAGSPPAEVAFCDLPPGGGTGLNASLGRTSRGIAQVDLVADGPHAIVAGMTGSGKSELLVTWVASMVSCRSSERVVVLLVDFKGGTAFQPLAVLPHVVGVITDLHHGEAARALSSLSAELRRREAELARRGVRDIADLESGLPRLVIVVDEFAAMLEAFPDFGGLFTDIAARGRALGVHLILATQRPAGVMRDALVANCPLRLSLRVQSEADSRWVVETDAAARLSAATPGRCILAANGVASELHVARTTGADLTELAARTPPAPSPRRPWLDPLPPVLTRAELPASAGPEVVGVADLPDEQRRALVRFTTEEAPLVVLGVARSGKTSALHTLAAASSAEVIFVSADRELAWDAVEAALERCEEPASGPPSLLLAIDDADALCARLGDDYAVAWCERLARVLRDGPAVGVHTVVAAQRATGPLRDVFGLAHETVLLRQATRQEHVLAGAPPELWDDGLPAGAGVWRHRRVQFLAPAPRLETVDGRPVRTAGEPVTAVRSVPSRGEIGVLVSRAPARVIARAQAAGLPREAIIELGSATAFAPTAIDALLADTRRQTGLLVVGDPDAWLAHWALFVTLKARHPVVFIGCDAADVRALTRSRTLPPPLAPGGGTGWVVLADGRTRRCRLEAA</sequence>
<evidence type="ECO:0000256" key="5">
    <source>
        <dbReference type="SAM" id="Phobius"/>
    </source>
</evidence>
<evidence type="ECO:0000256" key="2">
    <source>
        <dbReference type="ARBA" id="ARBA00022840"/>
    </source>
</evidence>
<dbReference type="InterPro" id="IPR002543">
    <property type="entry name" value="FtsK_dom"/>
</dbReference>
<keyword evidence="5" id="KW-1133">Transmembrane helix</keyword>
<dbReference type="SMART" id="SM00382">
    <property type="entry name" value="AAA"/>
    <property type="match status" value="2"/>
</dbReference>
<feature type="transmembrane region" description="Helical" evidence="5">
    <location>
        <begin position="18"/>
        <end position="36"/>
    </location>
</feature>
<accession>A0ABV8Q7B1</accession>
<reference evidence="8" key="1">
    <citation type="journal article" date="2019" name="Int. J. Syst. Evol. Microbiol.">
        <title>The Global Catalogue of Microorganisms (GCM) 10K type strain sequencing project: providing services to taxonomists for standard genome sequencing and annotation.</title>
        <authorList>
            <consortium name="The Broad Institute Genomics Platform"/>
            <consortium name="The Broad Institute Genome Sequencing Center for Infectious Disease"/>
            <person name="Wu L."/>
            <person name="Ma J."/>
        </authorList>
    </citation>
    <scope>NUCLEOTIDE SEQUENCE [LARGE SCALE GENOMIC DNA]</scope>
    <source>
        <strain evidence="8">CGMCC 1.10363</strain>
    </source>
</reference>
<dbReference type="PANTHER" id="PTHR22683">
    <property type="entry name" value="SPORULATION PROTEIN RELATED"/>
    <property type="match status" value="1"/>
</dbReference>
<proteinExistence type="predicted"/>
<gene>
    <name evidence="7" type="ORF">ACFOYW_06615</name>
</gene>
<keyword evidence="1 3" id="KW-0547">Nucleotide-binding</keyword>
<organism evidence="7 8">
    <name type="scientific">Gryllotalpicola reticulitermitis</name>
    <dbReference type="NCBI Taxonomy" id="1184153"/>
    <lineage>
        <taxon>Bacteria</taxon>
        <taxon>Bacillati</taxon>
        <taxon>Actinomycetota</taxon>
        <taxon>Actinomycetes</taxon>
        <taxon>Micrococcales</taxon>
        <taxon>Microbacteriaceae</taxon>
        <taxon>Gryllotalpicola</taxon>
    </lineage>
</organism>
<dbReference type="InterPro" id="IPR050206">
    <property type="entry name" value="FtsK/SpoIIIE/SftA"/>
</dbReference>
<evidence type="ECO:0000313" key="8">
    <source>
        <dbReference type="Proteomes" id="UP001595900"/>
    </source>
</evidence>
<dbReference type="Pfam" id="PF01580">
    <property type="entry name" value="FtsK_SpoIIIE"/>
    <property type="match status" value="1"/>
</dbReference>
<dbReference type="Gene3D" id="3.40.50.300">
    <property type="entry name" value="P-loop containing nucleotide triphosphate hydrolases"/>
    <property type="match status" value="3"/>
</dbReference>
<evidence type="ECO:0000256" key="1">
    <source>
        <dbReference type="ARBA" id="ARBA00022741"/>
    </source>
</evidence>
<keyword evidence="8" id="KW-1185">Reference proteome</keyword>
<name>A0ABV8Q7B1_9MICO</name>
<feature type="domain" description="FtsK" evidence="6">
    <location>
        <begin position="346"/>
        <end position="530"/>
    </location>
</feature>
<evidence type="ECO:0000259" key="6">
    <source>
        <dbReference type="PROSITE" id="PS50901"/>
    </source>
</evidence>
<evidence type="ECO:0000313" key="7">
    <source>
        <dbReference type="EMBL" id="MFC4243039.1"/>
    </source>
</evidence>
<dbReference type="PANTHER" id="PTHR22683:SF1">
    <property type="entry name" value="TYPE VII SECRETION SYSTEM PROTEIN ESSC"/>
    <property type="match status" value="1"/>
</dbReference>
<dbReference type="Proteomes" id="UP001595900">
    <property type="component" value="Unassembled WGS sequence"/>
</dbReference>
<evidence type="ECO:0000256" key="4">
    <source>
        <dbReference type="SAM" id="Coils"/>
    </source>
</evidence>
<keyword evidence="5" id="KW-0472">Membrane</keyword>
<comment type="caution">
    <text evidence="7">The sequence shown here is derived from an EMBL/GenBank/DDBJ whole genome shotgun (WGS) entry which is preliminary data.</text>
</comment>
<dbReference type="CDD" id="cd01127">
    <property type="entry name" value="TrwB_TraG_TraD_VirD4"/>
    <property type="match status" value="1"/>
</dbReference>
<feature type="transmembrane region" description="Helical" evidence="5">
    <location>
        <begin position="42"/>
        <end position="61"/>
    </location>
</feature>
<keyword evidence="5" id="KW-0812">Transmembrane</keyword>
<dbReference type="RefSeq" id="WP_390228014.1">
    <property type="nucleotide sequence ID" value="NZ_JBHSCN010000004.1"/>
</dbReference>
<dbReference type="InterPro" id="IPR003593">
    <property type="entry name" value="AAA+_ATPase"/>
</dbReference>
<feature type="coiled-coil region" evidence="4">
    <location>
        <begin position="65"/>
        <end position="92"/>
    </location>
</feature>